<dbReference type="PANTHER" id="PTHR30419:SF2">
    <property type="entry name" value="LYSR FAMILY TRANSCRIPTIONAL REGULATOR"/>
    <property type="match status" value="1"/>
</dbReference>
<evidence type="ECO:0000256" key="4">
    <source>
        <dbReference type="ARBA" id="ARBA00023163"/>
    </source>
</evidence>
<dbReference type="Proteomes" id="UP000216225">
    <property type="component" value="Unassembled WGS sequence"/>
</dbReference>
<name>A0A3R7LE28_9BURK</name>
<dbReference type="InterPro" id="IPR005119">
    <property type="entry name" value="LysR_subst-bd"/>
</dbReference>
<evidence type="ECO:0000256" key="2">
    <source>
        <dbReference type="ARBA" id="ARBA00023015"/>
    </source>
</evidence>
<comment type="caution">
    <text evidence="6">The sequence shown here is derived from an EMBL/GenBank/DDBJ whole genome shotgun (WGS) entry which is preliminary data.</text>
</comment>
<dbReference type="Pfam" id="PF00126">
    <property type="entry name" value="HTH_1"/>
    <property type="match status" value="1"/>
</dbReference>
<dbReference type="InterPro" id="IPR050950">
    <property type="entry name" value="HTH-type_LysR_regulators"/>
</dbReference>
<evidence type="ECO:0000313" key="7">
    <source>
        <dbReference type="Proteomes" id="UP000216225"/>
    </source>
</evidence>
<dbReference type="InterPro" id="IPR000847">
    <property type="entry name" value="LysR_HTH_N"/>
</dbReference>
<keyword evidence="3" id="KW-0238">DNA-binding</keyword>
<evidence type="ECO:0000259" key="5">
    <source>
        <dbReference type="PROSITE" id="PS50931"/>
    </source>
</evidence>
<dbReference type="Gene3D" id="3.40.190.290">
    <property type="match status" value="1"/>
</dbReference>
<dbReference type="GO" id="GO:0003677">
    <property type="term" value="F:DNA binding"/>
    <property type="evidence" value="ECO:0007669"/>
    <property type="project" value="UniProtKB-KW"/>
</dbReference>
<feature type="domain" description="HTH lysR-type" evidence="5">
    <location>
        <begin position="15"/>
        <end position="72"/>
    </location>
</feature>
<proteinExistence type="inferred from homology"/>
<dbReference type="PANTHER" id="PTHR30419">
    <property type="entry name" value="HTH-TYPE TRANSCRIPTIONAL REGULATOR YBHD"/>
    <property type="match status" value="1"/>
</dbReference>
<dbReference type="FunFam" id="1.10.10.10:FF:000001">
    <property type="entry name" value="LysR family transcriptional regulator"/>
    <property type="match status" value="1"/>
</dbReference>
<accession>A0A3R7LE28</accession>
<dbReference type="Pfam" id="PF03466">
    <property type="entry name" value="LysR_substrate"/>
    <property type="match status" value="1"/>
</dbReference>
<dbReference type="Gene3D" id="1.10.10.10">
    <property type="entry name" value="Winged helix-like DNA-binding domain superfamily/Winged helix DNA-binding domain"/>
    <property type="match status" value="1"/>
</dbReference>
<evidence type="ECO:0000313" key="6">
    <source>
        <dbReference type="EMBL" id="RKJ94585.1"/>
    </source>
</evidence>
<keyword evidence="4" id="KW-0804">Transcription</keyword>
<sequence length="319" mass="35113">MHHQGHNCSMAGWRPDLLSLRLFVTVCEEESITRAAEREAMVPSAVSKRIAEIESATEVVLLVRNARGVKLTPAGLAFLSQARQIVRETEKLQNEVSEYALSVRGHVRLLANISSIIEFVPRDLSSFLALHPAIRVDLQESSSGLIVDSVREGRADVGICQAVGDLTDLDIQPYAVDRLAVVVHATHPLATHESLRFKDTLNHDFVALNPDSRTTRQLIGLAARLGRTLNHRVYVSAYEAACQVIAENLAIGILAADAVKSHAALLGLRVIALDEEWAQRAIVVYTQPHAGLAAPVRALVDHLRRRAAERGVREREQQR</sequence>
<dbReference type="SUPFAM" id="SSF53850">
    <property type="entry name" value="Periplasmic binding protein-like II"/>
    <property type="match status" value="1"/>
</dbReference>
<comment type="similarity">
    <text evidence="1">Belongs to the LysR transcriptional regulatory family.</text>
</comment>
<dbReference type="PROSITE" id="PS50931">
    <property type="entry name" value="HTH_LYSR"/>
    <property type="match status" value="1"/>
</dbReference>
<reference evidence="6 7" key="1">
    <citation type="submission" date="2018-09" db="EMBL/GenBank/DDBJ databases">
        <title>Genome comparison of Alicycliphilus sp. BQ1, a polyurethanolytic bacterium, with its closest phylogenetic relatives Alicycliphilus denitrificans BC and K601, unable to attack polyurethane.</title>
        <authorList>
            <person name="Loza-Tavera H."/>
            <person name="Lozano L."/>
            <person name="Cevallos M."/>
            <person name="Maya-Lucas O."/>
            <person name="Garcia-Mena J."/>
            <person name="Hernandez J."/>
        </authorList>
    </citation>
    <scope>NUCLEOTIDE SEQUENCE [LARGE SCALE GENOMIC DNA]</scope>
    <source>
        <strain evidence="6 7">BQ1</strain>
    </source>
</reference>
<dbReference type="GO" id="GO:0003700">
    <property type="term" value="F:DNA-binding transcription factor activity"/>
    <property type="evidence" value="ECO:0007669"/>
    <property type="project" value="InterPro"/>
</dbReference>
<evidence type="ECO:0000256" key="1">
    <source>
        <dbReference type="ARBA" id="ARBA00009437"/>
    </source>
</evidence>
<dbReference type="InterPro" id="IPR036390">
    <property type="entry name" value="WH_DNA-bd_sf"/>
</dbReference>
<organism evidence="6 7">
    <name type="scientific">Alicycliphilus denitrificans</name>
    <dbReference type="NCBI Taxonomy" id="179636"/>
    <lineage>
        <taxon>Bacteria</taxon>
        <taxon>Pseudomonadati</taxon>
        <taxon>Pseudomonadota</taxon>
        <taxon>Betaproteobacteria</taxon>
        <taxon>Burkholderiales</taxon>
        <taxon>Comamonadaceae</taxon>
        <taxon>Alicycliphilus</taxon>
    </lineage>
</organism>
<dbReference type="SUPFAM" id="SSF46785">
    <property type="entry name" value="Winged helix' DNA-binding domain"/>
    <property type="match status" value="1"/>
</dbReference>
<protein>
    <submittedName>
        <fullName evidence="6">LysR family transcriptional regulator</fullName>
    </submittedName>
</protein>
<keyword evidence="2" id="KW-0805">Transcription regulation</keyword>
<gene>
    <name evidence="6" type="ORF">CE154_019935</name>
</gene>
<evidence type="ECO:0000256" key="3">
    <source>
        <dbReference type="ARBA" id="ARBA00023125"/>
    </source>
</evidence>
<dbReference type="AlphaFoldDB" id="A0A3R7LE28"/>
<dbReference type="EMBL" id="NKDB02000005">
    <property type="protein sequence ID" value="RKJ94585.1"/>
    <property type="molecule type" value="Genomic_DNA"/>
</dbReference>
<dbReference type="GO" id="GO:0005829">
    <property type="term" value="C:cytosol"/>
    <property type="evidence" value="ECO:0007669"/>
    <property type="project" value="TreeGrafter"/>
</dbReference>
<dbReference type="InterPro" id="IPR036388">
    <property type="entry name" value="WH-like_DNA-bd_sf"/>
</dbReference>